<dbReference type="GO" id="GO:0015074">
    <property type="term" value="P:DNA integration"/>
    <property type="evidence" value="ECO:0007669"/>
    <property type="project" value="UniProtKB-KW"/>
</dbReference>
<evidence type="ECO:0000256" key="3">
    <source>
        <dbReference type="ARBA" id="ARBA00023125"/>
    </source>
</evidence>
<dbReference type="PANTHER" id="PTHR30629">
    <property type="entry name" value="PROPHAGE INTEGRASE"/>
    <property type="match status" value="1"/>
</dbReference>
<gene>
    <name evidence="7" type="ORF">J057_00924</name>
</gene>
<dbReference type="InterPro" id="IPR050808">
    <property type="entry name" value="Phage_Integrase"/>
</dbReference>
<evidence type="ECO:0000313" key="8">
    <source>
        <dbReference type="Proteomes" id="UP000013165"/>
    </source>
</evidence>
<dbReference type="InterPro" id="IPR038488">
    <property type="entry name" value="Integrase_DNA-bd_sf"/>
</dbReference>
<comment type="caution">
    <text evidence="7">The sequence shown here is derived from an EMBL/GenBank/DDBJ whole genome shotgun (WGS) entry which is preliminary data.</text>
</comment>
<dbReference type="InterPro" id="IPR013762">
    <property type="entry name" value="Integrase-like_cat_sf"/>
</dbReference>
<dbReference type="eggNOG" id="COG0582">
    <property type="taxonomic scope" value="Bacteria"/>
</dbReference>
<evidence type="ECO:0000256" key="1">
    <source>
        <dbReference type="ARBA" id="ARBA00008857"/>
    </source>
</evidence>
<dbReference type="Pfam" id="PF00589">
    <property type="entry name" value="Phage_integrase"/>
    <property type="match status" value="1"/>
</dbReference>
<dbReference type="InterPro" id="IPR025166">
    <property type="entry name" value="Integrase_DNA_bind_dom"/>
</dbReference>
<dbReference type="PROSITE" id="PS51898">
    <property type="entry name" value="TYR_RECOMBINASE"/>
    <property type="match status" value="1"/>
</dbReference>
<evidence type="ECO:0000256" key="5">
    <source>
        <dbReference type="SAM" id="MobiDB-lite"/>
    </source>
</evidence>
<accession>N6X741</accession>
<comment type="similarity">
    <text evidence="1">Belongs to the 'phage' integrase family.</text>
</comment>
<dbReference type="Proteomes" id="UP000013165">
    <property type="component" value="Unassembled WGS sequence"/>
</dbReference>
<name>N6X741_9GAMM</name>
<dbReference type="InterPro" id="IPR011010">
    <property type="entry name" value="DNA_brk_join_enz"/>
</dbReference>
<keyword evidence="2" id="KW-0229">DNA integration</keyword>
<dbReference type="OrthoDB" id="9795573at2"/>
<dbReference type="AlphaFoldDB" id="N6X741"/>
<dbReference type="SUPFAM" id="SSF56349">
    <property type="entry name" value="DNA breaking-rejoining enzymes"/>
    <property type="match status" value="1"/>
</dbReference>
<keyword evidence="3" id="KW-0238">DNA-binding</keyword>
<feature type="compositionally biased region" description="Basic residues" evidence="5">
    <location>
        <begin position="364"/>
        <end position="374"/>
    </location>
</feature>
<evidence type="ECO:0000256" key="4">
    <source>
        <dbReference type="ARBA" id="ARBA00023172"/>
    </source>
</evidence>
<evidence type="ECO:0000256" key="2">
    <source>
        <dbReference type="ARBA" id="ARBA00022908"/>
    </source>
</evidence>
<sequence length="488" mass="55386">MAVKNCELPRSADSADKTIQKLKPSDSDQYFKDPIVSGLVLRIPPSGRKIWHLRYQADVGKLSKVGRKFTFGDFGEGMKTRQAREIAESWRVRIRQGDDPLEERRRIQEQRKEERKRAELELRSQKTLNDVAAVFARKLANPVSGHKDRGAAAMAVLNNHLLNLYGEMPIKQFRREHLFDAVDAVLARGHNTMANVVLTTSKTLFRFAVNREYLEFSPIDVVSKRDVGGPDQIRERVLCATQFKEDELHELFVMLPDSGLALSNQLAICLLLGTGCRVGELFKASWSHVDLEGRRWVIPSENSKNKDPIAVHLSDYTHRLFKQLHELSGHTDWLFPGRTEERGHIDPKSFSKQIGERQAGPMAKPRKGRTKHHSSLILPGGHWTVHDLRRTAATHMQMLGIAPHVIDECQNHRSGSTVRRRYQHGLYYHDMVIAWDLLGRSLLSLSQPSAVAKLMASLEHIPEPTESERLAMARQYSGSFGYAPSPRA</sequence>
<feature type="domain" description="Tyr recombinase" evidence="6">
    <location>
        <begin position="237"/>
        <end position="436"/>
    </location>
</feature>
<dbReference type="Gene3D" id="1.10.443.10">
    <property type="entry name" value="Intergrase catalytic core"/>
    <property type="match status" value="1"/>
</dbReference>
<dbReference type="PANTHER" id="PTHR30629:SF2">
    <property type="entry name" value="PROPHAGE INTEGRASE INTS-RELATED"/>
    <property type="match status" value="1"/>
</dbReference>
<proteinExistence type="inferred from homology"/>
<dbReference type="CDD" id="cd00801">
    <property type="entry name" value="INT_P4_C"/>
    <property type="match status" value="1"/>
</dbReference>
<protein>
    <submittedName>
        <fullName evidence="7">Site-specific integrase</fullName>
    </submittedName>
</protein>
<dbReference type="Gene3D" id="3.30.160.390">
    <property type="entry name" value="Integrase, DNA-binding domain"/>
    <property type="match status" value="1"/>
</dbReference>
<dbReference type="InterPro" id="IPR010998">
    <property type="entry name" value="Integrase_recombinase_N"/>
</dbReference>
<evidence type="ECO:0000313" key="7">
    <source>
        <dbReference type="EMBL" id="ENO16958.1"/>
    </source>
</evidence>
<dbReference type="EMBL" id="APLQ01000007">
    <property type="protein sequence ID" value="ENO16958.1"/>
    <property type="molecule type" value="Genomic_DNA"/>
</dbReference>
<dbReference type="GO" id="GO:0003677">
    <property type="term" value="F:DNA binding"/>
    <property type="evidence" value="ECO:0007669"/>
    <property type="project" value="UniProtKB-KW"/>
</dbReference>
<keyword evidence="8" id="KW-1185">Reference proteome</keyword>
<dbReference type="InterPro" id="IPR002104">
    <property type="entry name" value="Integrase_catalytic"/>
</dbReference>
<dbReference type="Pfam" id="PF13356">
    <property type="entry name" value="Arm-DNA-bind_3"/>
    <property type="match status" value="1"/>
</dbReference>
<dbReference type="RefSeq" id="WP_004582731.1">
    <property type="nucleotide sequence ID" value="NZ_AP028878.1"/>
</dbReference>
<dbReference type="PATRIC" id="fig|626887.3.peg.165"/>
<dbReference type="HOGENOM" id="CLU_027562_0_4_6"/>
<reference evidence="7 8" key="1">
    <citation type="journal article" date="2013" name="Genome Announc.">
        <title>Genome Sequence of the Polycyclic Aromatic Hydrocarbon-Degrading Bacterium Strain Marinobacter nanhaiticus D15-8WT.</title>
        <authorList>
            <person name="Cui Z."/>
            <person name="Gao W."/>
            <person name="Li Q."/>
            <person name="Xu G."/>
            <person name="Zheng L."/>
        </authorList>
    </citation>
    <scope>NUCLEOTIDE SEQUENCE [LARGE SCALE GENOMIC DNA]</scope>
    <source>
        <strain evidence="7 8">D15-8W</strain>
    </source>
</reference>
<dbReference type="GO" id="GO:0006310">
    <property type="term" value="P:DNA recombination"/>
    <property type="evidence" value="ECO:0007669"/>
    <property type="project" value="UniProtKB-KW"/>
</dbReference>
<feature type="region of interest" description="Disordered" evidence="5">
    <location>
        <begin position="351"/>
        <end position="375"/>
    </location>
</feature>
<organism evidence="7 8">
    <name type="scientific">Marinobacter nanhaiticus D15-8W</name>
    <dbReference type="NCBI Taxonomy" id="626887"/>
    <lineage>
        <taxon>Bacteria</taxon>
        <taxon>Pseudomonadati</taxon>
        <taxon>Pseudomonadota</taxon>
        <taxon>Gammaproteobacteria</taxon>
        <taxon>Pseudomonadales</taxon>
        <taxon>Marinobacteraceae</taxon>
        <taxon>Marinobacter</taxon>
    </lineage>
</organism>
<dbReference type="Gene3D" id="1.10.150.130">
    <property type="match status" value="1"/>
</dbReference>
<dbReference type="STRING" id="626887.J057_00924"/>
<evidence type="ECO:0000259" key="6">
    <source>
        <dbReference type="PROSITE" id="PS51898"/>
    </source>
</evidence>
<keyword evidence="4" id="KW-0233">DNA recombination</keyword>